<protein>
    <submittedName>
        <fullName evidence="1">Uncharacterized protein</fullName>
    </submittedName>
</protein>
<dbReference type="AlphaFoldDB" id="A0A6C0DHP3"/>
<name>A0A6C0DHP3_9ZZZZ</name>
<sequence length="130" mass="15403">MNNIIRIDHKITYNDKNLFEKFNVINDEEKDQLVNIIYKYDLLCIFGLDDFLEDIIQAKMSQLYEQMIENNDIEVMINKLAEKHSIEKESGFALLFSYDNLHLFYPCICDLLNSGIIDNDKLELLKNNIF</sequence>
<proteinExistence type="predicted"/>
<organism evidence="1">
    <name type="scientific">viral metagenome</name>
    <dbReference type="NCBI Taxonomy" id="1070528"/>
    <lineage>
        <taxon>unclassified sequences</taxon>
        <taxon>metagenomes</taxon>
        <taxon>organismal metagenomes</taxon>
    </lineage>
</organism>
<accession>A0A6C0DHP3</accession>
<dbReference type="EMBL" id="MN739615">
    <property type="protein sequence ID" value="QHT16057.1"/>
    <property type="molecule type" value="Genomic_DNA"/>
</dbReference>
<reference evidence="1" key="1">
    <citation type="journal article" date="2020" name="Nature">
        <title>Giant virus diversity and host interactions through global metagenomics.</title>
        <authorList>
            <person name="Schulz F."/>
            <person name="Roux S."/>
            <person name="Paez-Espino D."/>
            <person name="Jungbluth S."/>
            <person name="Walsh D.A."/>
            <person name="Denef V.J."/>
            <person name="McMahon K.D."/>
            <person name="Konstantinidis K.T."/>
            <person name="Eloe-Fadrosh E.A."/>
            <person name="Kyrpides N.C."/>
            <person name="Woyke T."/>
        </authorList>
    </citation>
    <scope>NUCLEOTIDE SEQUENCE</scope>
    <source>
        <strain evidence="1">GVMAG-M-3300023174-182</strain>
    </source>
</reference>
<evidence type="ECO:0000313" key="1">
    <source>
        <dbReference type="EMBL" id="QHT16057.1"/>
    </source>
</evidence>